<dbReference type="GO" id="GO:0003950">
    <property type="term" value="F:NAD+ poly-ADP-ribosyltransferase activity"/>
    <property type="evidence" value="ECO:0007669"/>
    <property type="project" value="InterPro"/>
</dbReference>
<evidence type="ECO:0000256" key="1">
    <source>
        <dbReference type="ARBA" id="ARBA00009836"/>
    </source>
</evidence>
<protein>
    <recommendedName>
        <fullName evidence="5">Probable RNA 2'-phosphotransferase</fullName>
        <ecNumber evidence="5">2.7.1.-</ecNumber>
    </recommendedName>
</protein>
<dbReference type="EC" id="2.7.1.-" evidence="5"/>
<dbReference type="HAMAP" id="MF_00299">
    <property type="entry name" value="KptA"/>
    <property type="match status" value="1"/>
</dbReference>
<comment type="function">
    <text evidence="4 5">Removes the 2'-phosphate from RNA via an intermediate in which the phosphate is ADP-ribosylated by NAD followed by a presumed transesterification to release the RNA and generate ADP-ribose 1''-2''-cyclic phosphate (APPR&gt;P). May function as an ADP-ribosylase.</text>
</comment>
<evidence type="ECO:0000256" key="2">
    <source>
        <dbReference type="ARBA" id="ARBA00022679"/>
    </source>
</evidence>
<keyword evidence="3 5" id="KW-0520">NAD</keyword>
<keyword evidence="2 5" id="KW-0808">Transferase</keyword>
<dbReference type="InterPro" id="IPR042080">
    <property type="entry name" value="RNA_2'-PTrans_N"/>
</dbReference>
<evidence type="ECO:0000256" key="4">
    <source>
        <dbReference type="ARBA" id="ARBA00025212"/>
    </source>
</evidence>
<dbReference type="Proteomes" id="UP000291107">
    <property type="component" value="Unassembled WGS sequence"/>
</dbReference>
<evidence type="ECO:0000256" key="3">
    <source>
        <dbReference type="ARBA" id="ARBA00023027"/>
    </source>
</evidence>
<evidence type="ECO:0000313" key="7">
    <source>
        <dbReference type="Proteomes" id="UP000291107"/>
    </source>
</evidence>
<dbReference type="AlphaFoldDB" id="A0A4Q4KW42"/>
<dbReference type="EMBL" id="SEUB01000010">
    <property type="protein sequence ID" value="RYM38294.1"/>
    <property type="molecule type" value="Genomic_DNA"/>
</dbReference>
<dbReference type="PANTHER" id="PTHR12684">
    <property type="entry name" value="PUTATIVE PHOSPHOTRANSFERASE"/>
    <property type="match status" value="1"/>
</dbReference>
<comment type="caution">
    <text evidence="6">The sequence shown here is derived from an EMBL/GenBank/DDBJ whole genome shotgun (WGS) entry which is preliminary data.</text>
</comment>
<dbReference type="Pfam" id="PF01885">
    <property type="entry name" value="PTS_2-RNA"/>
    <property type="match status" value="1"/>
</dbReference>
<accession>A0A4Q4KW42</accession>
<dbReference type="InterPro" id="IPR002745">
    <property type="entry name" value="Ptrans_KptA/Tpt1"/>
</dbReference>
<dbReference type="PANTHER" id="PTHR12684:SF2">
    <property type="entry name" value="TRNA 2'-PHOSPHOTRANSFERASE 1"/>
    <property type="match status" value="1"/>
</dbReference>
<reference evidence="6 7" key="1">
    <citation type="submission" date="2019-02" db="EMBL/GenBank/DDBJ databases">
        <title>Genome of Pseudomonas korensis isolated from heavy metal contaminated environment.</title>
        <authorList>
            <person name="Ayangbenro A.S."/>
            <person name="Babalola O."/>
        </authorList>
    </citation>
    <scope>NUCLEOTIDE SEQUENCE [LARGE SCALE GENOMIC DNA]</scope>
    <source>
        <strain evidence="6 7">AB36</strain>
    </source>
</reference>
<dbReference type="InterPro" id="IPR022928">
    <property type="entry name" value="RNA_2'-PTrans_KptA"/>
</dbReference>
<name>A0A4Q4KW42_9PSED</name>
<dbReference type="SUPFAM" id="SSF56399">
    <property type="entry name" value="ADP-ribosylation"/>
    <property type="match status" value="1"/>
</dbReference>
<proteinExistence type="inferred from homology"/>
<dbReference type="GO" id="GO:0000215">
    <property type="term" value="F:tRNA 2'-phosphotransferase activity"/>
    <property type="evidence" value="ECO:0007669"/>
    <property type="project" value="TreeGrafter"/>
</dbReference>
<dbReference type="GO" id="GO:0006388">
    <property type="term" value="P:tRNA splicing, via endonucleolytic cleavage and ligation"/>
    <property type="evidence" value="ECO:0007669"/>
    <property type="project" value="UniProtKB-UniRule"/>
</dbReference>
<dbReference type="Gene3D" id="1.10.10.970">
    <property type="entry name" value="RNA 2'-phosphotransferase, Tpt1/KptA family, N-terminal domain"/>
    <property type="match status" value="1"/>
</dbReference>
<organism evidence="6 7">
    <name type="scientific">Pseudomonas koreensis</name>
    <dbReference type="NCBI Taxonomy" id="198620"/>
    <lineage>
        <taxon>Bacteria</taxon>
        <taxon>Pseudomonadati</taxon>
        <taxon>Pseudomonadota</taxon>
        <taxon>Gammaproteobacteria</taxon>
        <taxon>Pseudomonadales</taxon>
        <taxon>Pseudomonadaceae</taxon>
        <taxon>Pseudomonas</taxon>
    </lineage>
</organism>
<evidence type="ECO:0000313" key="6">
    <source>
        <dbReference type="EMBL" id="RYM38294.1"/>
    </source>
</evidence>
<comment type="similarity">
    <text evidence="1 5">Belongs to the KptA/TPT1 family.</text>
</comment>
<sequence>MMTDSFEDFSKFISYVLRHKPESIGLLLDVEGWANVDELIKGSERVGKLLCYEVISNVVFHSDKKRFEISSDGAYIRAIQGHSSESVNRNYPEIQPPDFLYHGTAIRFLDSILKNGLIPGARHHVHLTQSETLACDIGRRYGKSVVLRIDSHEMFVKGFKFFKAENDVWLTSFVPPQFIYSLADA</sequence>
<dbReference type="Gene3D" id="3.20.170.30">
    <property type="match status" value="1"/>
</dbReference>
<evidence type="ECO:0000256" key="5">
    <source>
        <dbReference type="HAMAP-Rule" id="MF_00299"/>
    </source>
</evidence>
<gene>
    <name evidence="5" type="primary">kptA</name>
    <name evidence="6" type="ORF">EVS84_23740</name>
</gene>
<dbReference type="InterPro" id="IPR042081">
    <property type="entry name" value="RNA_2'-PTrans_C"/>
</dbReference>